<comment type="subcellular location">
    <subcellularLocation>
        <location evidence="7">Cell inner membrane</location>
        <topology evidence="7">Single-pass type II membrane protein</topology>
    </subcellularLocation>
    <text evidence="7">Localizes to the division septum.</text>
</comment>
<evidence type="ECO:0000256" key="2">
    <source>
        <dbReference type="ARBA" id="ARBA00022618"/>
    </source>
</evidence>
<dbReference type="InterPro" id="IPR023081">
    <property type="entry name" value="Cell_div_FtsB"/>
</dbReference>
<organism evidence="8 9">
    <name type="scientific">Catenovulum adriaticum</name>
    <dbReference type="NCBI Taxonomy" id="2984846"/>
    <lineage>
        <taxon>Bacteria</taxon>
        <taxon>Pseudomonadati</taxon>
        <taxon>Pseudomonadota</taxon>
        <taxon>Gammaproteobacteria</taxon>
        <taxon>Alteromonadales</taxon>
        <taxon>Alteromonadaceae</taxon>
        <taxon>Catenovulum</taxon>
    </lineage>
</organism>
<dbReference type="RefSeq" id="WP_268075633.1">
    <property type="nucleotide sequence ID" value="NZ_CP109965.1"/>
</dbReference>
<dbReference type="GO" id="GO:0051301">
    <property type="term" value="P:cell division"/>
    <property type="evidence" value="ECO:0007669"/>
    <property type="project" value="UniProtKB-KW"/>
</dbReference>
<gene>
    <name evidence="7 8" type="primary">ftsB</name>
    <name evidence="8" type="ORF">OLW01_05010</name>
</gene>
<keyword evidence="6 7" id="KW-0131">Cell cycle</keyword>
<dbReference type="NCBIfam" id="NF002058">
    <property type="entry name" value="PRK00888.1"/>
    <property type="match status" value="1"/>
</dbReference>
<evidence type="ECO:0000256" key="5">
    <source>
        <dbReference type="ARBA" id="ARBA00023136"/>
    </source>
</evidence>
<dbReference type="InterPro" id="IPR007060">
    <property type="entry name" value="FtsL/DivIC"/>
</dbReference>
<evidence type="ECO:0000256" key="6">
    <source>
        <dbReference type="ARBA" id="ARBA00023306"/>
    </source>
</evidence>
<keyword evidence="7" id="KW-0997">Cell inner membrane</keyword>
<keyword evidence="4 7" id="KW-1133">Transmembrane helix</keyword>
<keyword evidence="3 7" id="KW-0812">Transmembrane</keyword>
<reference evidence="8" key="1">
    <citation type="submission" date="2022-10" db="EMBL/GenBank/DDBJ databases">
        <title>Catenovulum adriacola sp. nov. isolated in the Harbour of Susak.</title>
        <authorList>
            <person name="Schoch T."/>
            <person name="Reich S.J."/>
            <person name="Stoeferle S."/>
            <person name="Flaiz M."/>
            <person name="Kazda M."/>
            <person name="Riedel C.U."/>
            <person name="Duerre P."/>
        </authorList>
    </citation>
    <scope>NUCLEOTIDE SEQUENCE</scope>
    <source>
        <strain evidence="8">TS8</strain>
    </source>
</reference>
<protein>
    <recommendedName>
        <fullName evidence="7">Cell division protein FtsB</fullName>
    </recommendedName>
</protein>
<dbReference type="Proteomes" id="UP001163726">
    <property type="component" value="Chromosome"/>
</dbReference>
<keyword evidence="8" id="KW-0067">ATP-binding</keyword>
<comment type="function">
    <text evidence="7">Essential cell division protein. May link together the upstream cell division proteins, which are predominantly cytoplasmic, with the downstream cell division proteins, which are predominantly periplasmic.</text>
</comment>
<comment type="similarity">
    <text evidence="7">Belongs to the FtsB family.</text>
</comment>
<proteinExistence type="inferred from homology"/>
<dbReference type="PANTHER" id="PTHR37485:SF1">
    <property type="entry name" value="CELL DIVISION PROTEIN FTSB"/>
    <property type="match status" value="1"/>
</dbReference>
<accession>A0ABY7ANT6</accession>
<sequence>MKIFRIVLIVLLITLHYRLWFGDNAYSEHLEMTEKVASLTQANEALQLRNKIMMADIQDLKSGLDAIEEKARNELGLIKKDEVFYRIVPTTKKQNTNNQ</sequence>
<evidence type="ECO:0000256" key="4">
    <source>
        <dbReference type="ARBA" id="ARBA00022989"/>
    </source>
</evidence>
<keyword evidence="2 7" id="KW-0132">Cell division</keyword>
<evidence type="ECO:0000313" key="9">
    <source>
        <dbReference type="Proteomes" id="UP001163726"/>
    </source>
</evidence>
<dbReference type="Pfam" id="PF04977">
    <property type="entry name" value="DivIC"/>
    <property type="match status" value="1"/>
</dbReference>
<name>A0ABY7ANT6_9ALTE</name>
<evidence type="ECO:0000256" key="3">
    <source>
        <dbReference type="ARBA" id="ARBA00022692"/>
    </source>
</evidence>
<evidence type="ECO:0000256" key="7">
    <source>
        <dbReference type="HAMAP-Rule" id="MF_00599"/>
    </source>
</evidence>
<dbReference type="EMBL" id="CP109965">
    <property type="protein sequence ID" value="WAJ71169.1"/>
    <property type="molecule type" value="Genomic_DNA"/>
</dbReference>
<evidence type="ECO:0000256" key="1">
    <source>
        <dbReference type="ARBA" id="ARBA00022475"/>
    </source>
</evidence>
<dbReference type="PANTHER" id="PTHR37485">
    <property type="entry name" value="CELL DIVISION PROTEIN FTSB"/>
    <property type="match status" value="1"/>
</dbReference>
<evidence type="ECO:0000313" key="8">
    <source>
        <dbReference type="EMBL" id="WAJ71169.1"/>
    </source>
</evidence>
<keyword evidence="9" id="KW-1185">Reference proteome</keyword>
<keyword evidence="1 7" id="KW-1003">Cell membrane</keyword>
<feature type="topological domain" description="Cytoplasmic" evidence="7">
    <location>
        <begin position="1"/>
        <end position="3"/>
    </location>
</feature>
<dbReference type="GO" id="GO:0005524">
    <property type="term" value="F:ATP binding"/>
    <property type="evidence" value="ECO:0007669"/>
    <property type="project" value="UniProtKB-KW"/>
</dbReference>
<comment type="subunit">
    <text evidence="7">Part of a complex composed of FtsB, FtsL and FtsQ.</text>
</comment>
<feature type="topological domain" description="Periplasmic" evidence="7">
    <location>
        <begin position="22"/>
        <end position="99"/>
    </location>
</feature>
<keyword evidence="8" id="KW-0547">Nucleotide-binding</keyword>
<keyword evidence="5 7" id="KW-0472">Membrane</keyword>
<dbReference type="HAMAP" id="MF_00599">
    <property type="entry name" value="FtsB"/>
    <property type="match status" value="1"/>
</dbReference>